<dbReference type="AlphaFoldDB" id="A0A2K2H8L0"/>
<sequence length="1160" mass="127123">MQSNAHDRLASSNWIRQYPCEYCHANTVDASGQIRDLGRHVNFSKDVVFDSRWAIDGLQSPDYDAQSKVCSNIYCHSDGTTVNPEVRNFAWDLGKHADCNTCHGHPDGECSSCHSDGRTAFPPEEQWKSAMPMYANGGPGTARANSHLRHLQTNFSCENCHANTVVGSCQTAGCHDGGIPQGSMTEVGHVNASFHVNKVKDVVFKDGGSYDPATKRCSNTACHTGSDPQWGDSRDNEVLCFTCHGTTLADVDDFGSFNGIRARINMDEWVTSGHGRPASSGPYPSGNAAADFPGNPCWYCHDQDVLHKTPDNPFRLKLHQQFGKRFEKECVYCHMEGTDNECLGCHNDANSLAPQLATITSPPFSQDHAGFTDGSTSCVTSLCHPDDASRHKTGAGLWTPQQKADVRSQYIMNGVCLQCHDDDSNNRCNECHTWNGDPTQNPYRIGYDPGTGFIAGSSKAGSTHFGHKHYDKYTSEGVWGGGKFCWDCHDPHGDKNLYMIQNKVATTTDGVYGIPQTRAEVSFTRTLSGKDFARSLPPFNGICNVCHDSTAHYQKNFGDDHNSGRPCTNCHEHSFRDNHASGQACNSCHLNKPEIAHTAFSQSRDCTKCHDGVINGRMDIMRQFNGQSHHVQGRPISNRDCYACHWEATPEGLINRDHHSGYNNKTYTSTSNAPVDLVIWGPGTRPTDYQDGVTAVQFSATAIGTVNERQEIGKVSQHCLGCHSDQNNLTEPFGDCKTPRQYAWDGTSIAARYLQTGTTLWGKYSGPGLADKQLTKAFSAHGNAVANQGGWDLATGEDEALPNTRDGSQNIQCFDCHSSHGSYTTGITSSYVTFDGSHGGANLKETQAGKGGYSVTYRAQAESNALSQLNPGASQCFDCHETRSAGEKPWGFESTFGASEPIRGYRDSSRFDGGDNGVKGRWAFMAGKTGISGHFSKLSPPLDNPAGRQVNGLCAACHDPHGVSPTLGSDQQYGVPLLKGTWLTDPYKEDHPQTDVRPRSAQPQLTSSHVQIDRKAFGDLTNRTHISESPQQFAGLCLGCHPQQNLTAGMDKSQPFGSRDRVHQAVKGWGSNAEHSFPCAKCHQPHSSGLPRLMRTNCLDWKHRGELESGGVEPGWYDEQSHFPRLRYRYQPCHQSPGAKGGTETYSNYKDQQWNQVTPW</sequence>
<comment type="caution">
    <text evidence="3">The sequence shown here is derived from an EMBL/GenBank/DDBJ whole genome shotgun (WGS) entry which is preliminary data.</text>
</comment>
<reference evidence="3 4" key="1">
    <citation type="journal article" date="2018" name="Genome Announc.">
        <title>Genome Sequence of Geothermobacter sp. HR-1 Iron Reducer from the Loihi Seamount.</title>
        <authorList>
            <person name="Smith H."/>
            <person name="Abuyen K."/>
            <person name="Tremblay J."/>
            <person name="Savalia P."/>
            <person name="Perez-Rodriguez I."/>
            <person name="Emerson D."/>
            <person name="Tully B."/>
            <person name="Amend J."/>
        </authorList>
    </citation>
    <scope>NUCLEOTIDE SEQUENCE [LARGE SCALE GENOMIC DNA]</scope>
    <source>
        <strain evidence="3 4">HR-1</strain>
    </source>
</reference>
<evidence type="ECO:0000313" key="3">
    <source>
        <dbReference type="EMBL" id="PNU19656.1"/>
    </source>
</evidence>
<name>A0A2K2H8L0_9BACT</name>
<dbReference type="EMBL" id="PPFX01000026">
    <property type="protein sequence ID" value="PNU19656.1"/>
    <property type="molecule type" value="Genomic_DNA"/>
</dbReference>
<dbReference type="SUPFAM" id="SSF48695">
    <property type="entry name" value="Multiheme cytochromes"/>
    <property type="match status" value="4"/>
</dbReference>
<dbReference type="Gene3D" id="1.10.1130.10">
    <property type="entry name" value="Flavocytochrome C3, Chain A"/>
    <property type="match status" value="1"/>
</dbReference>
<dbReference type="NCBIfam" id="TIGR01904">
    <property type="entry name" value="GSu_C4xC__C2xCH"/>
    <property type="match status" value="2"/>
</dbReference>
<dbReference type="InterPro" id="IPR036280">
    <property type="entry name" value="Multihaem_cyt_sf"/>
</dbReference>
<feature type="compositionally biased region" description="Basic and acidic residues" evidence="2">
    <location>
        <begin position="988"/>
        <end position="998"/>
    </location>
</feature>
<organism evidence="3 4">
    <name type="scientific">Geothermobacter hydrogeniphilus</name>
    <dbReference type="NCBI Taxonomy" id="1969733"/>
    <lineage>
        <taxon>Bacteria</taxon>
        <taxon>Pseudomonadati</taxon>
        <taxon>Thermodesulfobacteriota</taxon>
        <taxon>Desulfuromonadia</taxon>
        <taxon>Desulfuromonadales</taxon>
        <taxon>Geothermobacteraceae</taxon>
        <taxon>Geothermobacter</taxon>
    </lineage>
</organism>
<gene>
    <name evidence="3" type="ORF">C2E25_11500</name>
</gene>
<feature type="region of interest" description="Disordered" evidence="2">
    <location>
        <begin position="1134"/>
        <end position="1160"/>
    </location>
</feature>
<dbReference type="InterPro" id="IPR051829">
    <property type="entry name" value="Multiheme_Cytochr_ET"/>
</dbReference>
<dbReference type="Pfam" id="PF09698">
    <property type="entry name" value="GSu_C4xC__C2xCH"/>
    <property type="match status" value="1"/>
</dbReference>
<protein>
    <submittedName>
        <fullName evidence="3">CxxxxCH/CxxCH domain-containing protein</fullName>
    </submittedName>
</protein>
<feature type="compositionally biased region" description="Polar residues" evidence="2">
    <location>
        <begin position="1144"/>
        <end position="1160"/>
    </location>
</feature>
<proteinExistence type="predicted"/>
<keyword evidence="1" id="KW-0732">Signal</keyword>
<accession>A0A2K2H8L0</accession>
<dbReference type="GO" id="GO:0016491">
    <property type="term" value="F:oxidoreductase activity"/>
    <property type="evidence" value="ECO:0007669"/>
    <property type="project" value="TreeGrafter"/>
</dbReference>
<dbReference type="Proteomes" id="UP000236340">
    <property type="component" value="Unassembled WGS sequence"/>
</dbReference>
<dbReference type="PANTHER" id="PTHR35038:SF6">
    <property type="entry name" value="SURFACE LOCALIZED DECAHEME CYTOCHROME C LIPOPROTEIN"/>
    <property type="match status" value="1"/>
</dbReference>
<dbReference type="InterPro" id="IPR010176">
    <property type="entry name" value="C4xCH_C2xCH_motif_GEOSU"/>
</dbReference>
<dbReference type="PANTHER" id="PTHR35038">
    <property type="entry name" value="DISSIMILATORY SULFITE REDUCTASE SIRA"/>
    <property type="match status" value="1"/>
</dbReference>
<evidence type="ECO:0000313" key="4">
    <source>
        <dbReference type="Proteomes" id="UP000236340"/>
    </source>
</evidence>
<evidence type="ECO:0000256" key="2">
    <source>
        <dbReference type="SAM" id="MobiDB-lite"/>
    </source>
</evidence>
<evidence type="ECO:0000256" key="1">
    <source>
        <dbReference type="ARBA" id="ARBA00022729"/>
    </source>
</evidence>
<feature type="region of interest" description="Disordered" evidence="2">
    <location>
        <begin position="988"/>
        <end position="1009"/>
    </location>
</feature>